<keyword evidence="2" id="KW-1185">Reference proteome</keyword>
<dbReference type="Proteomes" id="UP001307889">
    <property type="component" value="Chromosome 12"/>
</dbReference>
<name>A0ABN7B8G0_9HEMI</name>
<protein>
    <submittedName>
        <fullName evidence="1">Uncharacterized protein</fullName>
    </submittedName>
</protein>
<reference evidence="1 2" key="1">
    <citation type="submission" date="2023-09" db="EMBL/GenBank/DDBJ databases">
        <title>Nesidiocoris tenuis whole genome shotgun sequence.</title>
        <authorList>
            <person name="Shibata T."/>
            <person name="Shimoda M."/>
            <person name="Kobayashi T."/>
            <person name="Uehara T."/>
        </authorList>
    </citation>
    <scope>NUCLEOTIDE SEQUENCE [LARGE SCALE GENOMIC DNA]</scope>
    <source>
        <strain evidence="1 2">Japan</strain>
    </source>
</reference>
<dbReference type="EMBL" id="AP028920">
    <property type="protein sequence ID" value="BET00661.1"/>
    <property type="molecule type" value="Genomic_DNA"/>
</dbReference>
<organism evidence="1 2">
    <name type="scientific">Nesidiocoris tenuis</name>
    <dbReference type="NCBI Taxonomy" id="355587"/>
    <lineage>
        <taxon>Eukaryota</taxon>
        <taxon>Metazoa</taxon>
        <taxon>Ecdysozoa</taxon>
        <taxon>Arthropoda</taxon>
        <taxon>Hexapoda</taxon>
        <taxon>Insecta</taxon>
        <taxon>Pterygota</taxon>
        <taxon>Neoptera</taxon>
        <taxon>Paraneoptera</taxon>
        <taxon>Hemiptera</taxon>
        <taxon>Heteroptera</taxon>
        <taxon>Panheteroptera</taxon>
        <taxon>Cimicomorpha</taxon>
        <taxon>Miridae</taxon>
        <taxon>Dicyphina</taxon>
        <taxon>Nesidiocoris</taxon>
    </lineage>
</organism>
<proteinExistence type="predicted"/>
<gene>
    <name evidence="1" type="ORF">NTJ_13469</name>
</gene>
<evidence type="ECO:0000313" key="2">
    <source>
        <dbReference type="Proteomes" id="UP001307889"/>
    </source>
</evidence>
<sequence length="339" mass="39002">MDGENYRVCIIPRGLTNGQSELSGGSVAVFAFKNASNYYGKVVNIPEPSEHKLNRPFHSKVHKIIHKLKKQPYESQMKIDYYFASWSASAADSFSVEYFGEDYISWYKHLLSTVPRVGKLMNLCQTDPSKLSLPLVNVLHWLLIGLKKPDIVRVSAESRNRLLPIFEIPPILRNSVDIFSLTSDIVDRAEEGDLLRMEYGFICEAAENVYSYLYHFSDVALEQYFVDKVDYTFKFPEWLSIFRTNAYQTVLVVEYNSEAAWFSNVMPKELDPHTPNVYYIRRTNDIRVSHVIRLKFNCVRLALPQKVLNLAGDALRLSSLFLLSACVVYMLAEKKLLIV</sequence>
<accession>A0ABN7B8G0</accession>
<evidence type="ECO:0000313" key="1">
    <source>
        <dbReference type="EMBL" id="BET00661.1"/>
    </source>
</evidence>